<accession>A0A0F9L934</accession>
<dbReference type="Gene3D" id="3.50.50.60">
    <property type="entry name" value="FAD/NAD(P)-binding domain"/>
    <property type="match status" value="1"/>
</dbReference>
<name>A0A0F9L934_9ZZZZ</name>
<sequence length="318" mass="36082">MRVVILGGGISGLLASHAFRQAGVHPLVIECGVPGGQFLAGGLRTFRNVPVMRELVDGLGLVFTEFVAQNGILLRDEVHWYSQYFCKHPDETRQVLGDLWVKIHKTQMGTREKWPMRDAMMRYPKAVLRCDWERLLALLVAQSEIVTATFCRATETEVFVTDGGSYPFDRLVATLPLWQLEGRLWFDTPSGAALVLTLAYVIPLKDRYSKWESFYTPYTPASCVQRMSVHRDGYVVEASGRPFRLDLESDLQFLFPEGYQVRWVRDGLNGYLLPMAEEVRWPVGVAPVGRYAQWLPDGRAYDAYQAALLLAKRWCGAK</sequence>
<protein>
    <recommendedName>
        <fullName evidence="2">Amine oxidase domain-containing protein</fullName>
    </recommendedName>
</protein>
<evidence type="ECO:0008006" key="2">
    <source>
        <dbReference type="Google" id="ProtNLM"/>
    </source>
</evidence>
<proteinExistence type="predicted"/>
<organism evidence="1">
    <name type="scientific">marine sediment metagenome</name>
    <dbReference type="NCBI Taxonomy" id="412755"/>
    <lineage>
        <taxon>unclassified sequences</taxon>
        <taxon>metagenomes</taxon>
        <taxon>ecological metagenomes</taxon>
    </lineage>
</organism>
<dbReference type="SUPFAM" id="SSF51905">
    <property type="entry name" value="FAD/NAD(P)-binding domain"/>
    <property type="match status" value="1"/>
</dbReference>
<dbReference type="AlphaFoldDB" id="A0A0F9L934"/>
<dbReference type="EMBL" id="LAZR01006739">
    <property type="protein sequence ID" value="KKM89968.1"/>
    <property type="molecule type" value="Genomic_DNA"/>
</dbReference>
<comment type="caution">
    <text evidence="1">The sequence shown here is derived from an EMBL/GenBank/DDBJ whole genome shotgun (WGS) entry which is preliminary data.</text>
</comment>
<gene>
    <name evidence="1" type="ORF">LCGC14_1243390</name>
</gene>
<evidence type="ECO:0000313" key="1">
    <source>
        <dbReference type="EMBL" id="KKM89968.1"/>
    </source>
</evidence>
<dbReference type="InterPro" id="IPR036188">
    <property type="entry name" value="FAD/NAD-bd_sf"/>
</dbReference>
<reference evidence="1" key="1">
    <citation type="journal article" date="2015" name="Nature">
        <title>Complex archaea that bridge the gap between prokaryotes and eukaryotes.</title>
        <authorList>
            <person name="Spang A."/>
            <person name="Saw J.H."/>
            <person name="Jorgensen S.L."/>
            <person name="Zaremba-Niedzwiedzka K."/>
            <person name="Martijn J."/>
            <person name="Lind A.E."/>
            <person name="van Eijk R."/>
            <person name="Schleper C."/>
            <person name="Guy L."/>
            <person name="Ettema T.J."/>
        </authorList>
    </citation>
    <scope>NUCLEOTIDE SEQUENCE</scope>
</reference>